<evidence type="ECO:0000256" key="2">
    <source>
        <dbReference type="ARBA" id="ARBA00022825"/>
    </source>
</evidence>
<evidence type="ECO:0000256" key="1">
    <source>
        <dbReference type="ARBA" id="ARBA00022801"/>
    </source>
</evidence>
<gene>
    <name evidence="5" type="ORF">METZ01_LOCUS258483</name>
</gene>
<dbReference type="Pfam" id="PF05362">
    <property type="entry name" value="Lon_C"/>
    <property type="match status" value="1"/>
</dbReference>
<dbReference type="GO" id="GO:0005524">
    <property type="term" value="F:ATP binding"/>
    <property type="evidence" value="ECO:0007669"/>
    <property type="project" value="InterPro"/>
</dbReference>
<feature type="domain" description="Lon proteolytic" evidence="4">
    <location>
        <begin position="1"/>
        <end position="136"/>
    </location>
</feature>
<keyword evidence="2" id="KW-0645">Protease</keyword>
<proteinExistence type="predicted"/>
<dbReference type="GO" id="GO:0004252">
    <property type="term" value="F:serine-type endopeptidase activity"/>
    <property type="evidence" value="ECO:0007669"/>
    <property type="project" value="InterPro"/>
</dbReference>
<feature type="region of interest" description="Disordered" evidence="3">
    <location>
        <begin position="137"/>
        <end position="168"/>
    </location>
</feature>
<name>A0A382J1Y1_9ZZZZ</name>
<dbReference type="InterPro" id="IPR020568">
    <property type="entry name" value="Ribosomal_Su5_D2-typ_SF"/>
</dbReference>
<feature type="non-terminal residue" evidence="5">
    <location>
        <position position="1"/>
    </location>
</feature>
<dbReference type="InterPro" id="IPR008269">
    <property type="entry name" value="Lon_proteolytic"/>
</dbReference>
<feature type="compositionally biased region" description="Basic and acidic residues" evidence="3">
    <location>
        <begin position="148"/>
        <end position="168"/>
    </location>
</feature>
<evidence type="ECO:0000259" key="4">
    <source>
        <dbReference type="PROSITE" id="PS51786"/>
    </source>
</evidence>
<keyword evidence="2" id="KW-0720">Serine protease</keyword>
<dbReference type="GO" id="GO:0004176">
    <property type="term" value="F:ATP-dependent peptidase activity"/>
    <property type="evidence" value="ECO:0007669"/>
    <property type="project" value="InterPro"/>
</dbReference>
<dbReference type="PANTHER" id="PTHR10046">
    <property type="entry name" value="ATP DEPENDENT LON PROTEASE FAMILY MEMBER"/>
    <property type="match status" value="1"/>
</dbReference>
<dbReference type="Gene3D" id="3.30.230.10">
    <property type="match status" value="1"/>
</dbReference>
<evidence type="ECO:0000256" key="3">
    <source>
        <dbReference type="SAM" id="MobiDB-lite"/>
    </source>
</evidence>
<dbReference type="InterPro" id="IPR008268">
    <property type="entry name" value="Peptidase_S16_AS"/>
</dbReference>
<dbReference type="GO" id="GO:0030163">
    <property type="term" value="P:protein catabolic process"/>
    <property type="evidence" value="ECO:0007669"/>
    <property type="project" value="InterPro"/>
</dbReference>
<dbReference type="SUPFAM" id="SSF54211">
    <property type="entry name" value="Ribosomal protein S5 domain 2-like"/>
    <property type="match status" value="1"/>
</dbReference>
<dbReference type="AlphaFoldDB" id="A0A382J1Y1"/>
<evidence type="ECO:0000313" key="5">
    <source>
        <dbReference type="EMBL" id="SVC05629.1"/>
    </source>
</evidence>
<protein>
    <recommendedName>
        <fullName evidence="4">Lon proteolytic domain-containing protein</fullName>
    </recommendedName>
</protein>
<dbReference type="PROSITE" id="PS01046">
    <property type="entry name" value="LON_SER"/>
    <property type="match status" value="1"/>
</dbReference>
<keyword evidence="1" id="KW-0378">Hydrolase</keyword>
<dbReference type="PROSITE" id="PS51786">
    <property type="entry name" value="LON_PROTEOLYTIC"/>
    <property type="match status" value="1"/>
</dbReference>
<dbReference type="EMBL" id="UINC01071025">
    <property type="protein sequence ID" value="SVC05629.1"/>
    <property type="molecule type" value="Genomic_DNA"/>
</dbReference>
<dbReference type="InterPro" id="IPR014721">
    <property type="entry name" value="Ribsml_uS5_D2-typ_fold_subgr"/>
</dbReference>
<reference evidence="5" key="1">
    <citation type="submission" date="2018-05" db="EMBL/GenBank/DDBJ databases">
        <authorList>
            <person name="Lanie J.A."/>
            <person name="Ng W.-L."/>
            <person name="Kazmierczak K.M."/>
            <person name="Andrzejewski T.M."/>
            <person name="Davidsen T.M."/>
            <person name="Wayne K.J."/>
            <person name="Tettelin H."/>
            <person name="Glass J.I."/>
            <person name="Rusch D."/>
            <person name="Podicherti R."/>
            <person name="Tsui H.-C.T."/>
            <person name="Winkler M.E."/>
        </authorList>
    </citation>
    <scope>NUCLEOTIDE SEQUENCE</scope>
</reference>
<dbReference type="PRINTS" id="PR00830">
    <property type="entry name" value="ENDOLAPTASE"/>
</dbReference>
<dbReference type="InterPro" id="IPR027065">
    <property type="entry name" value="Lon_Prtase"/>
</dbReference>
<organism evidence="5">
    <name type="scientific">marine metagenome</name>
    <dbReference type="NCBI Taxonomy" id="408172"/>
    <lineage>
        <taxon>unclassified sequences</taxon>
        <taxon>metagenomes</taxon>
        <taxon>ecological metagenomes</taxon>
    </lineage>
</organism>
<accession>A0A382J1Y1</accession>
<sequence>IQAATTVVRSRSSILGISPDYHEKYDLHIHMPEGATPKDGPSAGIALCTAMVSVLTGIPARSDVAMTGEITLRGQVLTIGGLKEKLLAAHRGGIRTVLIPDENQRDLKEVPDNIKADLEIIAVKWIDEVLEVALQGMPEPLPDELETDVDKDPEKNSETNESHRIGTH</sequence>
<dbReference type="GO" id="GO:0006508">
    <property type="term" value="P:proteolysis"/>
    <property type="evidence" value="ECO:0007669"/>
    <property type="project" value="InterPro"/>
</dbReference>